<protein>
    <submittedName>
        <fullName evidence="2">DUF3885 domain-containing protein</fullName>
    </submittedName>
</protein>
<evidence type="ECO:0000259" key="1">
    <source>
        <dbReference type="Pfam" id="PF13021"/>
    </source>
</evidence>
<name>A0A5D4S4Z5_9BACI</name>
<dbReference type="Proteomes" id="UP000322524">
    <property type="component" value="Unassembled WGS sequence"/>
</dbReference>
<reference evidence="2 3" key="1">
    <citation type="submission" date="2019-08" db="EMBL/GenBank/DDBJ databases">
        <title>Bacillus genomes from the desert of Cuatro Cienegas, Coahuila.</title>
        <authorList>
            <person name="Olmedo-Alvarez G."/>
        </authorList>
    </citation>
    <scope>NUCLEOTIDE SEQUENCE [LARGE SCALE GENOMIC DNA]</scope>
    <source>
        <strain evidence="2 3">CH28_1T</strain>
    </source>
</reference>
<dbReference type="AlphaFoldDB" id="A0A5D4S4Z5"/>
<sequence>MNDLSNKLEQFMKKHFYDLVLAPGLFYSSRYGLRFEISNPDLSFQEKANIKQVYERSSDIFKRVFDENDEVLLVTNVYCHKADTFLQSKPLNVYRKYVKNRKSLNKLRHDVLPSIEWDDEESDEYNNKVTHRFIFQCKKSEVRYTQLLLAISYEDFGHQSRILKGLPRNGYDIFFVNISKKIIYHLYDDRGCDVIAADRENIRLLYEVLNEWILDYDRDEIDSTFR</sequence>
<accession>A0A5D4S4Z5</accession>
<dbReference type="InterPro" id="IPR024976">
    <property type="entry name" value="DUF3885"/>
</dbReference>
<dbReference type="RefSeq" id="WP_148990377.1">
    <property type="nucleotide sequence ID" value="NZ_VTEV01000020.1"/>
</dbReference>
<gene>
    <name evidence="2" type="ORF">FZC76_22710</name>
</gene>
<proteinExistence type="predicted"/>
<comment type="caution">
    <text evidence="2">The sequence shown here is derived from an EMBL/GenBank/DDBJ whole genome shotgun (WGS) entry which is preliminary data.</text>
</comment>
<evidence type="ECO:0000313" key="3">
    <source>
        <dbReference type="Proteomes" id="UP000322524"/>
    </source>
</evidence>
<dbReference type="EMBL" id="VTEV01000020">
    <property type="protein sequence ID" value="TYS58290.1"/>
    <property type="molecule type" value="Genomic_DNA"/>
</dbReference>
<dbReference type="Pfam" id="PF13021">
    <property type="entry name" value="DUF3885"/>
    <property type="match status" value="1"/>
</dbReference>
<organism evidence="2 3">
    <name type="scientific">Sutcliffiella horikoshii</name>
    <dbReference type="NCBI Taxonomy" id="79883"/>
    <lineage>
        <taxon>Bacteria</taxon>
        <taxon>Bacillati</taxon>
        <taxon>Bacillota</taxon>
        <taxon>Bacilli</taxon>
        <taxon>Bacillales</taxon>
        <taxon>Bacillaceae</taxon>
        <taxon>Sutcliffiella</taxon>
    </lineage>
</organism>
<dbReference type="OrthoDB" id="72213at2"/>
<evidence type="ECO:0000313" key="2">
    <source>
        <dbReference type="EMBL" id="TYS58290.1"/>
    </source>
</evidence>
<feature type="domain" description="DUF3885" evidence="1">
    <location>
        <begin position="8"/>
        <end position="217"/>
    </location>
</feature>